<comment type="similarity">
    <text evidence="1">Belongs to the transposase 7 family.</text>
</comment>
<dbReference type="NCBIfam" id="NF033527">
    <property type="entry name" value="transpos_Tn3"/>
    <property type="match status" value="1"/>
</dbReference>
<feature type="domain" description="DUF4158" evidence="6">
    <location>
        <begin position="13"/>
        <end position="169"/>
    </location>
</feature>
<dbReference type="Pfam" id="PF01526">
    <property type="entry name" value="DDE_Tnp_Tn3"/>
    <property type="match status" value="1"/>
</dbReference>
<evidence type="ECO:0000259" key="5">
    <source>
        <dbReference type="Pfam" id="PF01526"/>
    </source>
</evidence>
<name>A0ABT5RZN3_9BURK</name>
<gene>
    <name evidence="7" type="ORF">OIN59_17080</name>
</gene>
<keyword evidence="4" id="KW-0233">DNA recombination</keyword>
<dbReference type="InterPro" id="IPR002513">
    <property type="entry name" value="Tn3_Tnp_DDE_dom"/>
</dbReference>
<protein>
    <submittedName>
        <fullName evidence="7">Tn3 family transposase</fullName>
    </submittedName>
</protein>
<feature type="domain" description="Tn3 transposase DDE" evidence="5">
    <location>
        <begin position="573"/>
        <end position="959"/>
    </location>
</feature>
<evidence type="ECO:0000256" key="2">
    <source>
        <dbReference type="ARBA" id="ARBA00022578"/>
    </source>
</evidence>
<reference evidence="7" key="1">
    <citation type="submission" date="2022-10" db="EMBL/GenBank/DDBJ databases">
        <title>Description of microaerobic benzene degrading bacteria.</title>
        <authorList>
            <person name="Bedics A."/>
            <person name="Tancsics A."/>
            <person name="Banerjee S."/>
        </authorList>
    </citation>
    <scope>NUCLEOTIDE SEQUENCE</scope>
    <source>
        <strain evidence="7">D2M1</strain>
    </source>
</reference>
<evidence type="ECO:0000313" key="7">
    <source>
        <dbReference type="EMBL" id="MDD2179154.1"/>
    </source>
</evidence>
<evidence type="ECO:0000259" key="6">
    <source>
        <dbReference type="Pfam" id="PF13700"/>
    </source>
</evidence>
<dbReference type="InterPro" id="IPR047653">
    <property type="entry name" value="Tn3-like_transpos"/>
</dbReference>
<evidence type="ECO:0000256" key="4">
    <source>
        <dbReference type="ARBA" id="ARBA00023172"/>
    </source>
</evidence>
<organism evidence="7 8">
    <name type="scientific">Acidovorax benzenivorans</name>
    <dbReference type="NCBI Taxonomy" id="2987520"/>
    <lineage>
        <taxon>Bacteria</taxon>
        <taxon>Pseudomonadati</taxon>
        <taxon>Pseudomonadota</taxon>
        <taxon>Betaproteobacteria</taxon>
        <taxon>Burkholderiales</taxon>
        <taxon>Comamonadaceae</taxon>
        <taxon>Acidovorax</taxon>
    </lineage>
</organism>
<dbReference type="Pfam" id="PF13700">
    <property type="entry name" value="DUF4158"/>
    <property type="match status" value="1"/>
</dbReference>
<evidence type="ECO:0000313" key="8">
    <source>
        <dbReference type="Proteomes" id="UP001148932"/>
    </source>
</evidence>
<dbReference type="InterPro" id="IPR025296">
    <property type="entry name" value="DUF4158"/>
</dbReference>
<dbReference type="EMBL" id="JAPCKI010000010">
    <property type="protein sequence ID" value="MDD2179154.1"/>
    <property type="molecule type" value="Genomic_DNA"/>
</dbReference>
<comment type="caution">
    <text evidence="7">The sequence shown here is derived from an EMBL/GenBank/DDBJ whole genome shotgun (WGS) entry which is preliminary data.</text>
</comment>
<evidence type="ECO:0000256" key="3">
    <source>
        <dbReference type="ARBA" id="ARBA00023125"/>
    </source>
</evidence>
<keyword evidence="2" id="KW-0815">Transposition</keyword>
<proteinExistence type="inferred from homology"/>
<keyword evidence="8" id="KW-1185">Reference proteome</keyword>
<sequence>MSSYYLRFVGADTLPKSLSKREVEECFGLSIEDIQELRPPRFRGTARLGAAVQLVMLRATGRHPDAFSGLPSVLLRYLTSALGMNATDIASVTSLYKDKDTRYEHQLWARERVGFAVVDDTTKPLLADALGELSASAVSVDDLIQQSEHWLFDRRIVLPGDRTLRDMARMAFAEQENAAIAAVRTCAPPKQVQAALSLAFSKRSGPGGHTVLEWLRTPPGKHGQITLSEVTKKIECLKSLQVHKWKLSAIPLNRLRAYSQEVINRPPSATKFLSEDQRDLRIVSFLHVTLLDQTDLAADIGARCLTDLYHKASGKVLKKQAESAVDLRAERVKLKDILYDTQLTDAQIVAAMRDLVPKNGENFAGTRAQFVRETLVKEQAPRMSALLNALGVLEIKGEETDKALKQLKTLRDLSKRGISSLPEGFDVSVADPSWHSLLEGPDRKVALAALKASAATSLKKAIKGGKLWLEHSSRHRNRADQLIPETQWAEKHKSLIRALSLTDNPDKFLERVLGRVKAGIGQLVQAVEDGALTIDSQGHIHIAPIQALEVEPQVTKTRESMFNMIGDAQFGNMLVEIDAKSGFSQALLGRRAKDMAELKAVYGALYTHGTENTAKGVCAMIPGLQVSQVSMAMRATEASGRLREANSRVIEFQQSMPIAKLWGQGDKASSDSMTLDTSRYLHSARMEYRRKQHGVGIYVHMLDTWALFHDQPIVINDRQAAPAVDGVEAHNCSRREDQIRLSLLAVDTHGYTNAAMAIAKLLGFDLCVRLRQLSERKMFLARGDTVPEALERLTVGKVSLGKIRAGWMDLLHLVASIRQGRLTAGEAIARLGSAARGDPVHAAADELGKLLRTIFLCDYFTIPEFRREMHALLNRGESVHQLQRAVYHGRVGVSRGRRADELRAISTAHTLLTNVVISWNTMKMQDVVDRWKVAKHPIDESWLRRIGPVHFEHVNFRGTIAFDMDPYIDALIERPAKQRVARLQ</sequence>
<dbReference type="RefSeq" id="WP_274112268.1">
    <property type="nucleotide sequence ID" value="NZ_JAPCKI010000010.1"/>
</dbReference>
<dbReference type="Proteomes" id="UP001148932">
    <property type="component" value="Unassembled WGS sequence"/>
</dbReference>
<keyword evidence="3" id="KW-0238">DNA-binding</keyword>
<accession>A0ABT5RZN3</accession>
<evidence type="ECO:0000256" key="1">
    <source>
        <dbReference type="ARBA" id="ARBA00009402"/>
    </source>
</evidence>